<evidence type="ECO:0000313" key="6">
    <source>
        <dbReference type="EMBL" id="MCR1823936.1"/>
    </source>
</evidence>
<proteinExistence type="predicted"/>
<dbReference type="AlphaFoldDB" id="A0A9X2S4W5"/>
<keyword evidence="3" id="KW-0804">Transcription</keyword>
<name>A0A9X2S4W5_9FIRM</name>
<reference evidence="6" key="1">
    <citation type="submission" date="2022-07" db="EMBL/GenBank/DDBJ databases">
        <title>Enhanced cultured diversity of the mouse gut microbiota enables custom-made synthetic communities.</title>
        <authorList>
            <person name="Afrizal A."/>
        </authorList>
    </citation>
    <scope>NUCLEOTIDE SEQUENCE</scope>
    <source>
        <strain evidence="6">DSM 29186</strain>
    </source>
</reference>
<protein>
    <submittedName>
        <fullName evidence="6">Crp/Fnr family transcriptional regulator</fullName>
    </submittedName>
</protein>
<dbReference type="SUPFAM" id="SSF46785">
    <property type="entry name" value="Winged helix' DNA-binding domain"/>
    <property type="match status" value="1"/>
</dbReference>
<dbReference type="RefSeq" id="WP_257560609.1">
    <property type="nucleotide sequence ID" value="NZ_JANKBY010000214.1"/>
</dbReference>
<dbReference type="Proteomes" id="UP001140817">
    <property type="component" value="Unassembled WGS sequence"/>
</dbReference>
<accession>A0A9X2S4W5</accession>
<dbReference type="Gene3D" id="2.60.120.10">
    <property type="entry name" value="Jelly Rolls"/>
    <property type="match status" value="1"/>
</dbReference>
<keyword evidence="1" id="KW-0805">Transcription regulation</keyword>
<evidence type="ECO:0000259" key="4">
    <source>
        <dbReference type="PROSITE" id="PS50042"/>
    </source>
</evidence>
<dbReference type="PANTHER" id="PTHR24567:SF26">
    <property type="entry name" value="REGULATORY PROTEIN YEIL"/>
    <property type="match status" value="1"/>
</dbReference>
<evidence type="ECO:0000256" key="1">
    <source>
        <dbReference type="ARBA" id="ARBA00023015"/>
    </source>
</evidence>
<dbReference type="EMBL" id="JANKBY010000214">
    <property type="protein sequence ID" value="MCR1823936.1"/>
    <property type="molecule type" value="Genomic_DNA"/>
</dbReference>
<dbReference type="GO" id="GO:0003677">
    <property type="term" value="F:DNA binding"/>
    <property type="evidence" value="ECO:0007669"/>
    <property type="project" value="UniProtKB-KW"/>
</dbReference>
<organism evidence="6 7">
    <name type="scientific">Terrisporobacter muris</name>
    <dbReference type="NCBI Taxonomy" id="2963284"/>
    <lineage>
        <taxon>Bacteria</taxon>
        <taxon>Bacillati</taxon>
        <taxon>Bacillota</taxon>
        <taxon>Clostridia</taxon>
        <taxon>Peptostreptococcales</taxon>
        <taxon>Peptostreptococcaceae</taxon>
        <taxon>Terrisporobacter</taxon>
    </lineage>
</organism>
<dbReference type="GO" id="GO:0005829">
    <property type="term" value="C:cytosol"/>
    <property type="evidence" value="ECO:0007669"/>
    <property type="project" value="TreeGrafter"/>
</dbReference>
<keyword evidence="7" id="KW-1185">Reference proteome</keyword>
<dbReference type="PANTHER" id="PTHR24567">
    <property type="entry name" value="CRP FAMILY TRANSCRIPTIONAL REGULATORY PROTEIN"/>
    <property type="match status" value="1"/>
</dbReference>
<gene>
    <name evidence="6" type="ORF">NSA58_14185</name>
</gene>
<dbReference type="GO" id="GO:0003700">
    <property type="term" value="F:DNA-binding transcription factor activity"/>
    <property type="evidence" value="ECO:0007669"/>
    <property type="project" value="TreeGrafter"/>
</dbReference>
<dbReference type="PROSITE" id="PS51063">
    <property type="entry name" value="HTH_CRP_2"/>
    <property type="match status" value="1"/>
</dbReference>
<dbReference type="PROSITE" id="PS50042">
    <property type="entry name" value="CNMP_BINDING_3"/>
    <property type="match status" value="1"/>
</dbReference>
<dbReference type="InterPro" id="IPR014710">
    <property type="entry name" value="RmlC-like_jellyroll"/>
</dbReference>
<dbReference type="InterPro" id="IPR000595">
    <property type="entry name" value="cNMP-bd_dom"/>
</dbReference>
<dbReference type="Pfam" id="PF13545">
    <property type="entry name" value="HTH_Crp_2"/>
    <property type="match status" value="1"/>
</dbReference>
<evidence type="ECO:0000259" key="5">
    <source>
        <dbReference type="PROSITE" id="PS51063"/>
    </source>
</evidence>
<dbReference type="Pfam" id="PF00027">
    <property type="entry name" value="cNMP_binding"/>
    <property type="match status" value="1"/>
</dbReference>
<feature type="domain" description="Cyclic nucleotide-binding" evidence="4">
    <location>
        <begin position="18"/>
        <end position="115"/>
    </location>
</feature>
<sequence>NIMIDVYKDMNTLTKLNIFSKFPLEHLEHLLKCCGAYYKFYDKNQIVFLQGNKVDSLCIIISGSVSIEKIDILGNNTYMLDIYEGNFFGEQIVLDKPSISPYTYRCSSDCKILCLPFHKKYSTDNCKNTCACRLLFRENLLNEIVENNMLLINKLEILSKKNIREKIMTFLAYESEKYSSNKVKIPFSKSKFAEYLGVNRSSLMRELSNMKNEGIIELNNKTFTIL</sequence>
<feature type="domain" description="HTH crp-type" evidence="5">
    <location>
        <begin position="161"/>
        <end position="226"/>
    </location>
</feature>
<feature type="non-terminal residue" evidence="6">
    <location>
        <position position="1"/>
    </location>
</feature>
<dbReference type="InterPro" id="IPR018490">
    <property type="entry name" value="cNMP-bd_dom_sf"/>
</dbReference>
<evidence type="ECO:0000256" key="3">
    <source>
        <dbReference type="ARBA" id="ARBA00023163"/>
    </source>
</evidence>
<evidence type="ECO:0000313" key="7">
    <source>
        <dbReference type="Proteomes" id="UP001140817"/>
    </source>
</evidence>
<comment type="caution">
    <text evidence="6">The sequence shown here is derived from an EMBL/GenBank/DDBJ whole genome shotgun (WGS) entry which is preliminary data.</text>
</comment>
<dbReference type="InterPro" id="IPR036390">
    <property type="entry name" value="WH_DNA-bd_sf"/>
</dbReference>
<dbReference type="InterPro" id="IPR012318">
    <property type="entry name" value="HTH_CRP"/>
</dbReference>
<dbReference type="SUPFAM" id="SSF51206">
    <property type="entry name" value="cAMP-binding domain-like"/>
    <property type="match status" value="1"/>
</dbReference>
<dbReference type="CDD" id="cd00038">
    <property type="entry name" value="CAP_ED"/>
    <property type="match status" value="1"/>
</dbReference>
<dbReference type="SMART" id="SM00100">
    <property type="entry name" value="cNMP"/>
    <property type="match status" value="1"/>
</dbReference>
<dbReference type="InterPro" id="IPR050397">
    <property type="entry name" value="Env_Response_Regulators"/>
</dbReference>
<evidence type="ECO:0000256" key="2">
    <source>
        <dbReference type="ARBA" id="ARBA00023125"/>
    </source>
</evidence>
<keyword evidence="2" id="KW-0238">DNA-binding</keyword>